<dbReference type="InterPro" id="IPR001667">
    <property type="entry name" value="DDH_dom"/>
</dbReference>
<dbReference type="Pfam" id="PF21763">
    <property type="entry name" value="DHH_CID"/>
    <property type="match status" value="1"/>
</dbReference>
<dbReference type="InterPro" id="IPR048515">
    <property type="entry name" value="DHH_CID"/>
</dbReference>
<organism evidence="4 5">
    <name type="scientific">Nitrosopumilus adriaticus</name>
    <dbReference type="NCBI Taxonomy" id="1580092"/>
    <lineage>
        <taxon>Archaea</taxon>
        <taxon>Nitrososphaerota</taxon>
        <taxon>Nitrososphaeria</taxon>
        <taxon>Nitrosopumilales</taxon>
        <taxon>Nitrosopumilaceae</taxon>
        <taxon>Nitrosopumilus</taxon>
    </lineage>
</organism>
<dbReference type="HOGENOM" id="CLU_042622_0_0_2"/>
<dbReference type="PANTHER" id="PTHR30255:SF2">
    <property type="entry name" value="SINGLE-STRANDED-DNA-SPECIFIC EXONUCLEASE RECJ"/>
    <property type="match status" value="1"/>
</dbReference>
<dbReference type="EMBL" id="CP011070">
    <property type="protein sequence ID" value="AJW70080.1"/>
    <property type="molecule type" value="Genomic_DNA"/>
</dbReference>
<dbReference type="Pfam" id="PF01368">
    <property type="entry name" value="DHH"/>
    <property type="match status" value="1"/>
</dbReference>
<feature type="domain" description="DHH-CID" evidence="3">
    <location>
        <begin position="197"/>
        <end position="265"/>
    </location>
</feature>
<feature type="domain" description="DHHA1" evidence="2">
    <location>
        <begin position="389"/>
        <end position="460"/>
    </location>
</feature>
<dbReference type="RefSeq" id="WP_048115088.1">
    <property type="nucleotide sequence ID" value="NZ_CP011070.1"/>
</dbReference>
<evidence type="ECO:0000259" key="1">
    <source>
        <dbReference type="Pfam" id="PF01368"/>
    </source>
</evidence>
<evidence type="ECO:0000259" key="3">
    <source>
        <dbReference type="Pfam" id="PF21763"/>
    </source>
</evidence>
<dbReference type="GO" id="GO:0003676">
    <property type="term" value="F:nucleic acid binding"/>
    <property type="evidence" value="ECO:0007669"/>
    <property type="project" value="InterPro"/>
</dbReference>
<dbReference type="AlphaFoldDB" id="A0A0D5C168"/>
<dbReference type="PANTHER" id="PTHR30255">
    <property type="entry name" value="SINGLE-STRANDED-DNA-SPECIFIC EXONUCLEASE RECJ"/>
    <property type="match status" value="1"/>
</dbReference>
<protein>
    <submittedName>
        <fullName evidence="4">Phosphoesterase DHHA1</fullName>
    </submittedName>
</protein>
<dbReference type="InterPro" id="IPR051673">
    <property type="entry name" value="SSDNA_exonuclease_RecJ"/>
</dbReference>
<evidence type="ECO:0000313" key="5">
    <source>
        <dbReference type="Proteomes" id="UP000032408"/>
    </source>
</evidence>
<gene>
    <name evidence="4" type="ORF">NADRNF5_0384</name>
</gene>
<name>A0A0D5C168_9ARCH</name>
<evidence type="ECO:0000313" key="4">
    <source>
        <dbReference type="EMBL" id="AJW70080.1"/>
    </source>
</evidence>
<dbReference type="Proteomes" id="UP000032408">
    <property type="component" value="Chromosome"/>
</dbReference>
<reference evidence="4 5" key="2">
    <citation type="journal article" date="2016" name="ISME J.">
        <title>Physiological and genomic characterization of two novel marine thaumarchaeal strains indicates niche differentiation.</title>
        <authorList>
            <person name="Bayer B."/>
            <person name="Vojvoda J."/>
            <person name="Offre P."/>
            <person name="Alves R.J."/>
            <person name="Elisabeth N.H."/>
            <person name="Garcia J.A."/>
            <person name="Volland J.M."/>
            <person name="Srivastava A."/>
            <person name="Schleper C."/>
            <person name="Herndl G.J."/>
        </authorList>
    </citation>
    <scope>NUCLEOTIDE SEQUENCE [LARGE SCALE GENOMIC DNA]</scope>
    <source>
        <strain evidence="4 5">NF5</strain>
    </source>
</reference>
<feature type="domain" description="DDH" evidence="1">
    <location>
        <begin position="26"/>
        <end position="140"/>
    </location>
</feature>
<dbReference type="InterPro" id="IPR038763">
    <property type="entry name" value="DHH_sf"/>
</dbReference>
<evidence type="ECO:0000259" key="2">
    <source>
        <dbReference type="Pfam" id="PF02272"/>
    </source>
</evidence>
<dbReference type="GeneID" id="24819631"/>
<dbReference type="OrthoDB" id="36101at2157"/>
<dbReference type="Gene3D" id="3.90.1640.30">
    <property type="match status" value="1"/>
</dbReference>
<dbReference type="Pfam" id="PF02272">
    <property type="entry name" value="DHHA1"/>
    <property type="match status" value="1"/>
</dbReference>
<sequence length="473" mass="52082">MTKSLDESLSYFKDKISDCIKSKKSISVTTHIDCDGLTSGSIITKALIRAGANCTVRTSKEFSKNVVESFKTDSRDFHIVTDLGGGFASELDSTLGDNWIVLDHHQIPDKEMDNQNVINAWKYGMDGGVEICAGGMAYLASMSLDEKNSDLSAIAIVSALGDRQDQGERKSFTGKNFEIANTAKEQGLVDIDLDLLLVGRETRPLPDALAFTSQPFIEGLTWNRDACLSLLNSSGIKLKDGGRWRVPAELNEEEKRQVIESISKFTAGKNATEIMSELIGYTYTFPREDNRSFLRDGREFSTMLNSCGRINRSGVGMAICMGDRNKILREGETILTDYRKMIREYMSILSNERWRISESETCIMVNGEDIVPETMTGTISSLIAGSPKNSGKIVILRTKGEENTIKFSSRKSFGCNSDINLSEIMRTGAEKFDGIGGGHNAAAGAKITKDKLDEFLNYLEVNVVNMSSPTSSK</sequence>
<proteinExistence type="predicted"/>
<dbReference type="SUPFAM" id="SSF64182">
    <property type="entry name" value="DHH phosphoesterases"/>
    <property type="match status" value="1"/>
</dbReference>
<accession>A0A0D5C168</accession>
<reference evidence="5" key="1">
    <citation type="submission" date="2015-03" db="EMBL/GenBank/DDBJ databases">
        <title>Characterization of two novel Thaumarchaeota isolated from the Northern Adriatic Sea.</title>
        <authorList>
            <person name="Bayer B."/>
            <person name="Vojvoda J."/>
            <person name="Offre P."/>
            <person name="Srivastava A."/>
            <person name="Elisabeth N."/>
            <person name="Garcia J.A.L."/>
            <person name="Schleper C."/>
            <person name="Herndl G.J."/>
        </authorList>
    </citation>
    <scope>NUCLEOTIDE SEQUENCE [LARGE SCALE GENOMIC DNA]</scope>
    <source>
        <strain evidence="5">NF5</strain>
    </source>
</reference>
<dbReference type="InterPro" id="IPR003156">
    <property type="entry name" value="DHHA1_dom"/>
</dbReference>
<dbReference type="KEGG" id="nin:NADRNF5_0384"/>
<dbReference type="GO" id="GO:0004527">
    <property type="term" value="F:exonuclease activity"/>
    <property type="evidence" value="ECO:0007669"/>
    <property type="project" value="UniProtKB-KW"/>
</dbReference>
<keyword evidence="5" id="KW-1185">Reference proteome</keyword>
<dbReference type="Gene3D" id="3.10.310.30">
    <property type="match status" value="1"/>
</dbReference>
<dbReference type="STRING" id="1580092.NADRNF5_0384"/>